<dbReference type="Proteomes" id="UP000541444">
    <property type="component" value="Unassembled WGS sequence"/>
</dbReference>
<evidence type="ECO:0000313" key="2">
    <source>
        <dbReference type="EMBL" id="KAF6140892.1"/>
    </source>
</evidence>
<feature type="compositionally biased region" description="Gly residues" evidence="1">
    <location>
        <begin position="273"/>
        <end position="290"/>
    </location>
</feature>
<proteinExistence type="predicted"/>
<evidence type="ECO:0000313" key="3">
    <source>
        <dbReference type="Proteomes" id="UP000541444"/>
    </source>
</evidence>
<comment type="caution">
    <text evidence="2">The sequence shown here is derived from an EMBL/GenBank/DDBJ whole genome shotgun (WGS) entry which is preliminary data.</text>
</comment>
<evidence type="ECO:0000256" key="1">
    <source>
        <dbReference type="SAM" id="MobiDB-lite"/>
    </source>
</evidence>
<organism evidence="2 3">
    <name type="scientific">Kingdonia uniflora</name>
    <dbReference type="NCBI Taxonomy" id="39325"/>
    <lineage>
        <taxon>Eukaryota</taxon>
        <taxon>Viridiplantae</taxon>
        <taxon>Streptophyta</taxon>
        <taxon>Embryophyta</taxon>
        <taxon>Tracheophyta</taxon>
        <taxon>Spermatophyta</taxon>
        <taxon>Magnoliopsida</taxon>
        <taxon>Ranunculales</taxon>
        <taxon>Circaeasteraceae</taxon>
        <taxon>Kingdonia</taxon>
    </lineage>
</organism>
<sequence length="302" mass="34381">NGRGLDLHRFGLFVDDDDDVPQSNVYLLNEHVLTNVLHLSIHISNEPLLTNVSPSNEPMLTNVPLSIEPKPIIGQTETSVEFRFEPQPEQVKDFLDFRFKSAAYTEVSCDFSKEFNIGDLYRDRIKLKNHIRAYAVENKFNLKHVLSNEYKIVHFTSMVCHFFRYRVTYKNHVESWNNIILKVRDLSMCLLRNYVESIRKCPTRIPCKHGVRALGLANVDPTTSISEYFTNNTYKQVLLYSLSNLVYLLYEEDGDPRRQAYEARVLAKMIKGRNGGGGGRGYGGVDGGGGRGDRPPPPPPSV</sequence>
<protein>
    <submittedName>
        <fullName evidence="2">Uncharacterized protein</fullName>
    </submittedName>
</protein>
<feature type="region of interest" description="Disordered" evidence="1">
    <location>
        <begin position="271"/>
        <end position="302"/>
    </location>
</feature>
<reference evidence="2 3" key="1">
    <citation type="journal article" date="2020" name="IScience">
        <title>Genome Sequencing of the Endangered Kingdonia uniflora (Circaeasteraceae, Ranunculales) Reveals Potential Mechanisms of Evolutionary Specialization.</title>
        <authorList>
            <person name="Sun Y."/>
            <person name="Deng T."/>
            <person name="Zhang A."/>
            <person name="Moore M.J."/>
            <person name="Landis J.B."/>
            <person name="Lin N."/>
            <person name="Zhang H."/>
            <person name="Zhang X."/>
            <person name="Huang J."/>
            <person name="Zhang X."/>
            <person name="Sun H."/>
            <person name="Wang H."/>
        </authorList>
    </citation>
    <scope>NUCLEOTIDE SEQUENCE [LARGE SCALE GENOMIC DNA]</scope>
    <source>
        <strain evidence="2">TB1705</strain>
        <tissue evidence="2">Leaf</tissue>
    </source>
</reference>
<dbReference type="AlphaFoldDB" id="A0A7J7LEB8"/>
<feature type="non-terminal residue" evidence="2">
    <location>
        <position position="1"/>
    </location>
</feature>
<name>A0A7J7LEB8_9MAGN</name>
<gene>
    <name evidence="2" type="ORF">GIB67_042305</name>
</gene>
<keyword evidence="3" id="KW-1185">Reference proteome</keyword>
<dbReference type="EMBL" id="JACGCM010002347">
    <property type="protein sequence ID" value="KAF6140892.1"/>
    <property type="molecule type" value="Genomic_DNA"/>
</dbReference>
<accession>A0A7J7LEB8</accession>